<evidence type="ECO:0000313" key="5">
    <source>
        <dbReference type="Proteomes" id="UP001295794"/>
    </source>
</evidence>
<dbReference type="SUPFAM" id="SSF51735">
    <property type="entry name" value="NAD(P)-binding Rossmann-fold domains"/>
    <property type="match status" value="1"/>
</dbReference>
<protein>
    <recommendedName>
        <fullName evidence="3">NmrA-like domain-containing protein</fullName>
    </recommendedName>
</protein>
<dbReference type="InterPro" id="IPR008030">
    <property type="entry name" value="NmrA-like"/>
</dbReference>
<name>A0AAD2HLK5_9AGAR</name>
<evidence type="ECO:0000259" key="3">
    <source>
        <dbReference type="Pfam" id="PF05368"/>
    </source>
</evidence>
<organism evidence="4 5">
    <name type="scientific">Mycena citricolor</name>
    <dbReference type="NCBI Taxonomy" id="2018698"/>
    <lineage>
        <taxon>Eukaryota</taxon>
        <taxon>Fungi</taxon>
        <taxon>Dikarya</taxon>
        <taxon>Basidiomycota</taxon>
        <taxon>Agaricomycotina</taxon>
        <taxon>Agaricomycetes</taxon>
        <taxon>Agaricomycetidae</taxon>
        <taxon>Agaricales</taxon>
        <taxon>Marasmiineae</taxon>
        <taxon>Mycenaceae</taxon>
        <taxon>Mycena</taxon>
    </lineage>
</organism>
<dbReference type="Gene3D" id="3.40.50.720">
    <property type="entry name" value="NAD(P)-binding Rossmann-like Domain"/>
    <property type="match status" value="1"/>
</dbReference>
<dbReference type="InterPro" id="IPR036291">
    <property type="entry name" value="NAD(P)-bd_dom_sf"/>
</dbReference>
<dbReference type="Gene3D" id="3.90.25.10">
    <property type="entry name" value="UDP-galactose 4-epimerase, domain 1"/>
    <property type="match status" value="1"/>
</dbReference>
<dbReference type="PANTHER" id="PTHR42748">
    <property type="entry name" value="NITROGEN METABOLITE REPRESSION PROTEIN NMRA FAMILY MEMBER"/>
    <property type="match status" value="1"/>
</dbReference>
<accession>A0AAD2HLK5</accession>
<keyword evidence="5" id="KW-1185">Reference proteome</keyword>
<dbReference type="InterPro" id="IPR051164">
    <property type="entry name" value="NmrA-like_oxidored"/>
</dbReference>
<keyword evidence="2" id="KW-0521">NADP</keyword>
<evidence type="ECO:0000313" key="4">
    <source>
        <dbReference type="EMBL" id="CAK5278263.1"/>
    </source>
</evidence>
<comment type="caution">
    <text evidence="4">The sequence shown here is derived from an EMBL/GenBank/DDBJ whole genome shotgun (WGS) entry which is preliminary data.</text>
</comment>
<evidence type="ECO:0000256" key="1">
    <source>
        <dbReference type="ARBA" id="ARBA00006328"/>
    </source>
</evidence>
<dbReference type="Pfam" id="PF05368">
    <property type="entry name" value="NmrA"/>
    <property type="match status" value="1"/>
</dbReference>
<reference evidence="4" key="1">
    <citation type="submission" date="2023-11" db="EMBL/GenBank/DDBJ databases">
        <authorList>
            <person name="De Vega J J."/>
            <person name="De Vega J J."/>
        </authorList>
    </citation>
    <scope>NUCLEOTIDE SEQUENCE</scope>
</reference>
<dbReference type="EMBL" id="CAVNYO010000421">
    <property type="protein sequence ID" value="CAK5278263.1"/>
    <property type="molecule type" value="Genomic_DNA"/>
</dbReference>
<evidence type="ECO:0000256" key="2">
    <source>
        <dbReference type="ARBA" id="ARBA00022857"/>
    </source>
</evidence>
<feature type="domain" description="NmrA-like" evidence="3">
    <location>
        <begin position="8"/>
        <end position="257"/>
    </location>
</feature>
<dbReference type="Proteomes" id="UP001295794">
    <property type="component" value="Unassembled WGS sequence"/>
</dbReference>
<dbReference type="AlphaFoldDB" id="A0AAD2HLK5"/>
<proteinExistence type="inferred from homology"/>
<sequence>MSHPIFSVFGATGTQGSSVINAILADGNFQARAITRDPASSAAQALLKRGVDIVKGDTCADADTLVDALRGSKAVFLVTVPAVFGAAADEKTQGINVIEAAKKAGVEFLVFSSLPSIIDASKGKYTAVAHYDHKAEVEQYLKTAGLAHASILTGSFLDNFWTYGALKKTETGYELSVSYPPAAKETFTWVGRDVGIVSLALAKAYASGNTNVVGKSYPIVNVSTSFSHLSELIEKKLGVPVKYVQSPPSGLKSIDEMFAAHEEHEGFLGGTPIPNPDLVALGVQLGTLEQFLDVEVKTRFGA</sequence>
<dbReference type="CDD" id="cd05251">
    <property type="entry name" value="NmrA_like_SDR_a"/>
    <property type="match status" value="1"/>
</dbReference>
<comment type="similarity">
    <text evidence="1">Belongs to the NmrA-type oxidoreductase family.</text>
</comment>
<gene>
    <name evidence="4" type="ORF">MYCIT1_LOCUS27554</name>
</gene>
<dbReference type="PANTHER" id="PTHR42748:SF7">
    <property type="entry name" value="NMRA LIKE REDOX SENSOR 1-RELATED"/>
    <property type="match status" value="1"/>
</dbReference>